<evidence type="ECO:0000313" key="2">
    <source>
        <dbReference type="Proteomes" id="UP000247755"/>
    </source>
</evidence>
<comment type="caution">
    <text evidence="1">The sequence shown here is derived from an EMBL/GenBank/DDBJ whole genome shotgun (WGS) entry which is preliminary data.</text>
</comment>
<protein>
    <submittedName>
        <fullName evidence="1">Uncharacterized protein</fullName>
    </submittedName>
</protein>
<dbReference type="Proteomes" id="UP000247755">
    <property type="component" value="Unassembled WGS sequence"/>
</dbReference>
<accession>A0A318HUD1</accession>
<gene>
    <name evidence="1" type="ORF">NA66_104411</name>
</gene>
<proteinExistence type="predicted"/>
<name>A0A318HUD1_BURPY</name>
<dbReference type="AlphaFoldDB" id="A0A318HUD1"/>
<dbReference type="RefSeq" id="WP_072445266.1">
    <property type="nucleotide sequence ID" value="NZ_QJJY01000044.1"/>
</dbReference>
<organism evidence="1 2">
    <name type="scientific">Burkholderia pyrrocinia</name>
    <name type="common">Pseudomonas pyrrocinia</name>
    <dbReference type="NCBI Taxonomy" id="60550"/>
    <lineage>
        <taxon>Bacteria</taxon>
        <taxon>Pseudomonadati</taxon>
        <taxon>Pseudomonadota</taxon>
        <taxon>Betaproteobacteria</taxon>
        <taxon>Burkholderiales</taxon>
        <taxon>Burkholderiaceae</taxon>
        <taxon>Burkholderia</taxon>
        <taxon>Burkholderia cepacia complex</taxon>
    </lineage>
</organism>
<dbReference type="EMBL" id="QJJY01000044">
    <property type="protein sequence ID" value="PXX21922.1"/>
    <property type="molecule type" value="Genomic_DNA"/>
</dbReference>
<sequence length="80" mass="8211">MGVAAAGAAISVVGPAIGVVSQLAGQVLGQALDKMQKMQGCQNKASTDQMKTMSESLDKNFDKIIQAFGSNFSSSLKGAF</sequence>
<evidence type="ECO:0000313" key="1">
    <source>
        <dbReference type="EMBL" id="PXX21922.1"/>
    </source>
</evidence>
<reference evidence="1 2" key="1">
    <citation type="submission" date="2018-05" db="EMBL/GenBank/DDBJ databases">
        <title>Comparative genomics of bacterial root endophytes of switchgrass collected from native prairies over two seasons.</title>
        <authorList>
            <person name="Tang Y."/>
        </authorList>
    </citation>
    <scope>NUCLEOTIDE SEQUENCE [LARGE SCALE GENOMIC DNA]</scope>
    <source>
        <strain evidence="1 2">NFIX32</strain>
    </source>
</reference>